<dbReference type="EMBL" id="JBHTJS010000029">
    <property type="protein sequence ID" value="MFD1007942.1"/>
    <property type="molecule type" value="Genomic_DNA"/>
</dbReference>
<evidence type="ECO:0000259" key="1">
    <source>
        <dbReference type="Pfam" id="PF13438"/>
    </source>
</evidence>
<dbReference type="Proteomes" id="UP001597048">
    <property type="component" value="Unassembled WGS sequence"/>
</dbReference>
<evidence type="ECO:0000313" key="2">
    <source>
        <dbReference type="EMBL" id="MFD1007942.1"/>
    </source>
</evidence>
<organism evidence="2 3">
    <name type="scientific">Oceanisphaera ostreae</name>
    <dbReference type="NCBI Taxonomy" id="914151"/>
    <lineage>
        <taxon>Bacteria</taxon>
        <taxon>Pseudomonadati</taxon>
        <taxon>Pseudomonadota</taxon>
        <taxon>Gammaproteobacteria</taxon>
        <taxon>Aeromonadales</taxon>
        <taxon>Aeromonadaceae</taxon>
        <taxon>Oceanisphaera</taxon>
    </lineage>
</organism>
<sequence length="75" mass="8278">MGGEAAIFCRHSRLLSDSAFFNPVITSNPPTNPVSSKCKGRIFLAAEEIRQPWQMKRTCLSPANTIRISDSPKVT</sequence>
<dbReference type="Pfam" id="PF13438">
    <property type="entry name" value="DUF4113"/>
    <property type="match status" value="1"/>
</dbReference>
<proteinExistence type="predicted"/>
<name>A0ABW3KK56_9GAMM</name>
<protein>
    <submittedName>
        <fullName evidence="2">DUF4113 domain-containing protein</fullName>
    </submittedName>
</protein>
<dbReference type="RefSeq" id="WP_379557933.1">
    <property type="nucleotide sequence ID" value="NZ_JBHTJS010000029.1"/>
</dbReference>
<reference evidence="3" key="1">
    <citation type="journal article" date="2019" name="Int. J. Syst. Evol. Microbiol.">
        <title>The Global Catalogue of Microorganisms (GCM) 10K type strain sequencing project: providing services to taxonomists for standard genome sequencing and annotation.</title>
        <authorList>
            <consortium name="The Broad Institute Genomics Platform"/>
            <consortium name="The Broad Institute Genome Sequencing Center for Infectious Disease"/>
            <person name="Wu L."/>
            <person name="Ma J."/>
        </authorList>
    </citation>
    <scope>NUCLEOTIDE SEQUENCE [LARGE SCALE GENOMIC DNA]</scope>
    <source>
        <strain evidence="3">CCUG 60525</strain>
    </source>
</reference>
<accession>A0ABW3KK56</accession>
<keyword evidence="3" id="KW-1185">Reference proteome</keyword>
<feature type="domain" description="DUF4113" evidence="1">
    <location>
        <begin position="39"/>
        <end position="74"/>
    </location>
</feature>
<comment type="caution">
    <text evidence="2">The sequence shown here is derived from an EMBL/GenBank/DDBJ whole genome shotgun (WGS) entry which is preliminary data.</text>
</comment>
<gene>
    <name evidence="2" type="ORF">ACFQ1C_07225</name>
</gene>
<dbReference type="InterPro" id="IPR025188">
    <property type="entry name" value="DUF4113"/>
</dbReference>
<evidence type="ECO:0000313" key="3">
    <source>
        <dbReference type="Proteomes" id="UP001597048"/>
    </source>
</evidence>